<name>A0ABY4MD85_9ACTN</name>
<dbReference type="InterPro" id="IPR021454">
    <property type="entry name" value="DUF3105"/>
</dbReference>
<dbReference type="Proteomes" id="UP000830115">
    <property type="component" value="Chromosome"/>
</dbReference>
<keyword evidence="3" id="KW-1185">Reference proteome</keyword>
<gene>
    <name evidence="2" type="ORF">K9S39_31210</name>
</gene>
<dbReference type="Pfam" id="PF11303">
    <property type="entry name" value="DUF3105"/>
    <property type="match status" value="1"/>
</dbReference>
<protein>
    <submittedName>
        <fullName evidence="2">DUF3105 domain-containing protein</fullName>
    </submittedName>
</protein>
<organism evidence="2 3">
    <name type="scientific">Streptomyces halobius</name>
    <dbReference type="NCBI Taxonomy" id="2879846"/>
    <lineage>
        <taxon>Bacteria</taxon>
        <taxon>Bacillati</taxon>
        <taxon>Actinomycetota</taxon>
        <taxon>Actinomycetes</taxon>
        <taxon>Kitasatosporales</taxon>
        <taxon>Streptomycetaceae</taxon>
        <taxon>Streptomyces</taxon>
    </lineage>
</organism>
<reference evidence="2" key="1">
    <citation type="submission" date="2021-10" db="EMBL/GenBank/DDBJ databases">
        <title>Streptomyces nigrumlapis sp.nov.,an antimicrobial producing actinobacterium isolated from Black Gobi rocks.</title>
        <authorList>
            <person name="Wen Y."/>
            <person name="Zhang W."/>
            <person name="Liu X.G."/>
        </authorList>
    </citation>
    <scope>NUCLEOTIDE SEQUENCE</scope>
    <source>
        <strain evidence="2">ST13-2-2</strain>
    </source>
</reference>
<dbReference type="EMBL" id="CP086322">
    <property type="protein sequence ID" value="UQA95739.1"/>
    <property type="molecule type" value="Genomic_DNA"/>
</dbReference>
<keyword evidence="1" id="KW-0812">Transmembrane</keyword>
<evidence type="ECO:0000256" key="1">
    <source>
        <dbReference type="SAM" id="Phobius"/>
    </source>
</evidence>
<proteinExistence type="predicted"/>
<evidence type="ECO:0000313" key="2">
    <source>
        <dbReference type="EMBL" id="UQA95739.1"/>
    </source>
</evidence>
<keyword evidence="1" id="KW-0472">Membrane</keyword>
<sequence length="219" mass="23426">MTQDQQQYESSSGRPGDCEARYARLKRRLWAVTTAVVVAGAVVVGVTAIASAHDGSPTARVAARSVDSDKANVPGEQVYGNLQRHHVLGPVDYSGGPTPPVGGPHHPTWQNANGDVYDRPLRNEHAVHSLEHGVVWVTYAENAPRSVVNAFRKKVEGVPYRMMSPVPGQGAPVKLTAWGHQLAVTSADDPRVDQFFDAYVQGPQAPEPEGPVTGGRATP</sequence>
<dbReference type="RefSeq" id="WP_248866652.1">
    <property type="nucleotide sequence ID" value="NZ_CP086322.1"/>
</dbReference>
<evidence type="ECO:0000313" key="3">
    <source>
        <dbReference type="Proteomes" id="UP000830115"/>
    </source>
</evidence>
<accession>A0ABY4MD85</accession>
<keyword evidence="1" id="KW-1133">Transmembrane helix</keyword>
<feature type="transmembrane region" description="Helical" evidence="1">
    <location>
        <begin position="29"/>
        <end position="50"/>
    </location>
</feature>